<proteinExistence type="predicted"/>
<dbReference type="OrthoDB" id="2418090at2"/>
<dbReference type="AlphaFoldDB" id="A0A0A3I1V9"/>
<sequence length="102" mass="11567">MAEDIKKVENQLKDLSQAEKDQILESFTDFKNYLSEQVSKGEKLGLSEEMLAKAAVKVADYLAKSEEPRNSEEKVLKELWKAAEDGQEKNAIAHALLRMVQK</sequence>
<dbReference type="InterPro" id="IPR038292">
    <property type="entry name" value="YmfJ/YflH_sf"/>
</dbReference>
<gene>
    <name evidence="1" type="ORF">CD33_00885</name>
</gene>
<evidence type="ECO:0008006" key="3">
    <source>
        <dbReference type="Google" id="ProtNLM"/>
    </source>
</evidence>
<dbReference type="Gene3D" id="1.10.760.20">
    <property type="entry name" value="Protein of unknown function DUF3243"/>
    <property type="match status" value="1"/>
</dbReference>
<dbReference type="eggNOG" id="ENOG5032TWU">
    <property type="taxonomic scope" value="Bacteria"/>
</dbReference>
<organism evidence="1 2">
    <name type="scientific">Ureibacillus sinduriensis BLB-1 = JCM 15800</name>
    <dbReference type="NCBI Taxonomy" id="1384057"/>
    <lineage>
        <taxon>Bacteria</taxon>
        <taxon>Bacillati</taxon>
        <taxon>Bacillota</taxon>
        <taxon>Bacilli</taxon>
        <taxon>Bacillales</taxon>
        <taxon>Caryophanaceae</taxon>
        <taxon>Ureibacillus</taxon>
    </lineage>
</organism>
<comment type="caution">
    <text evidence="1">The sequence shown here is derived from an EMBL/GenBank/DDBJ whole genome shotgun (WGS) entry which is preliminary data.</text>
</comment>
<dbReference type="EMBL" id="JPVO01000029">
    <property type="protein sequence ID" value="KGR78771.1"/>
    <property type="molecule type" value="Genomic_DNA"/>
</dbReference>
<dbReference type="STRING" id="1384057.CD33_00885"/>
<name>A0A0A3I1V9_9BACL</name>
<reference evidence="1 2" key="1">
    <citation type="submission" date="2014-02" db="EMBL/GenBank/DDBJ databases">
        <title>Draft genome sequence of Lysinibacillus sinduriensis JCM 15800.</title>
        <authorList>
            <person name="Zhang F."/>
            <person name="Wang G."/>
            <person name="Zhang L."/>
        </authorList>
    </citation>
    <scope>NUCLEOTIDE SEQUENCE [LARGE SCALE GENOMIC DNA]</scope>
    <source>
        <strain evidence="1 2">JCM 15800</strain>
    </source>
</reference>
<dbReference type="InterPro" id="IPR021637">
    <property type="entry name" value="DUF3243"/>
</dbReference>
<evidence type="ECO:0000313" key="2">
    <source>
        <dbReference type="Proteomes" id="UP000030408"/>
    </source>
</evidence>
<dbReference type="Pfam" id="PF11588">
    <property type="entry name" value="DUF3243"/>
    <property type="match status" value="1"/>
</dbReference>
<keyword evidence="2" id="KW-1185">Reference proteome</keyword>
<protein>
    <recommendedName>
        <fullName evidence="3">DUF3243 domain-containing protein</fullName>
    </recommendedName>
</protein>
<evidence type="ECO:0000313" key="1">
    <source>
        <dbReference type="EMBL" id="KGR78771.1"/>
    </source>
</evidence>
<dbReference type="Proteomes" id="UP000030408">
    <property type="component" value="Unassembled WGS sequence"/>
</dbReference>
<accession>A0A0A3I1V9</accession>
<dbReference type="RefSeq" id="WP_036197220.1">
    <property type="nucleotide sequence ID" value="NZ_AVCY01000027.1"/>
</dbReference>